<dbReference type="Pfam" id="PF13640">
    <property type="entry name" value="2OG-FeII_Oxy_3"/>
    <property type="match status" value="1"/>
</dbReference>
<gene>
    <name evidence="2" type="ORF">GXY_01631</name>
</gene>
<sequence>MHHLRPTPSGMRLTMALRRTAWPLNLGRVPLVVAPQDRMTIPIIPDYAALENAVVATDPFPHAIVPHFIGTQDLRAAVASLPVFGAGGSYPPSALKLSPLIRDLVAELQGPRLRDIIAAKFGLDLHDAPTMLTLRGRTRAQDGRIHRDSACKRVTVLLYLNVDDTAWTRHEGCLRLLRGEHDIEDYTTEVAPVNGTLLVFPNGMNTWHGHRRYVGVRNTIQLNYMTNDSRARGELRRHRLSALTKRLRIAA</sequence>
<evidence type="ECO:0000259" key="1">
    <source>
        <dbReference type="Pfam" id="PF13640"/>
    </source>
</evidence>
<organism evidence="2 3">
    <name type="scientific">Novacetimonas hansenii ATCC 23769</name>
    <dbReference type="NCBI Taxonomy" id="714995"/>
    <lineage>
        <taxon>Bacteria</taxon>
        <taxon>Pseudomonadati</taxon>
        <taxon>Pseudomonadota</taxon>
        <taxon>Alphaproteobacteria</taxon>
        <taxon>Acetobacterales</taxon>
        <taxon>Acetobacteraceae</taxon>
        <taxon>Novacetimonas</taxon>
    </lineage>
</organism>
<comment type="caution">
    <text evidence="2">The sequence shown here is derived from an EMBL/GenBank/DDBJ whole genome shotgun (WGS) entry which is preliminary data.</text>
</comment>
<accession>D5QB35</accession>
<dbReference type="EMBL" id="ADTV01000004">
    <property type="protein sequence ID" value="EFG85521.1"/>
    <property type="molecule type" value="Genomic_DNA"/>
</dbReference>
<dbReference type="Proteomes" id="UP000006468">
    <property type="component" value="Chromosome"/>
</dbReference>
<name>D5QB35_NOVHA</name>
<dbReference type="Gene3D" id="2.60.120.620">
    <property type="entry name" value="q2cbj1_9rhob like domain"/>
    <property type="match status" value="1"/>
</dbReference>
<protein>
    <recommendedName>
        <fullName evidence="1">Prolyl 4-hydroxylase alpha subunit Fe(2+) 2OG dioxygenase domain-containing protein</fullName>
    </recommendedName>
</protein>
<feature type="domain" description="Prolyl 4-hydroxylase alpha subunit Fe(2+) 2OG dioxygenase" evidence="1">
    <location>
        <begin position="145"/>
        <end position="224"/>
    </location>
</feature>
<evidence type="ECO:0000313" key="3">
    <source>
        <dbReference type="Proteomes" id="UP000006468"/>
    </source>
</evidence>
<dbReference type="AlphaFoldDB" id="D5QB35"/>
<evidence type="ECO:0000313" key="2">
    <source>
        <dbReference type="EMBL" id="EFG85521.1"/>
    </source>
</evidence>
<dbReference type="InterPro" id="IPR044862">
    <property type="entry name" value="Pro_4_hyd_alph_FE2OG_OXY"/>
</dbReference>
<dbReference type="HOGENOM" id="CLU_085337_0_0_5"/>
<reference evidence="2 3" key="1">
    <citation type="journal article" date="2010" name="J. Bacteriol.">
        <title>Genome sequence of a cellulose-producing bacterium, Gluconacetobacter hansenii ATCC 23769.</title>
        <authorList>
            <person name="Iyer P.R."/>
            <person name="Geib S.M."/>
            <person name="Catchmark J."/>
            <person name="Kao T.H."/>
            <person name="Tien M."/>
        </authorList>
    </citation>
    <scope>NUCLEOTIDE SEQUENCE [LARGE SCALE GENOMIC DNA]</scope>
    <source>
        <strain evidence="2 3">ATCC 23769</strain>
    </source>
</reference>
<proteinExistence type="predicted"/>